<feature type="chain" id="PRO_5046381843" evidence="1">
    <location>
        <begin position="20"/>
        <end position="225"/>
    </location>
</feature>
<dbReference type="EMBL" id="JBFMKM010000012">
    <property type="protein sequence ID" value="KAL1303020.1"/>
    <property type="molecule type" value="Genomic_DNA"/>
</dbReference>
<sequence>MLSFIPLLCLVANLAFSNAAAIQKRGLIEDIEGTILNILGVLTGTNSFTSDCEAWIGTDGEYISEFENVSGENVTLVVWGTEGSWVNVKKPLITYEMSNGTSLNVSFSSGASGAWAAIYENTTMANGQISETWGEYTFDGQFSTFDVSREVNMGGHSMTIETDGCTSDMDTCVFKCLSGDSCWQEYDLFNCDNGSQTGAMKGTYDGAASGGCRVGDDKRVKTTLL</sequence>
<feature type="signal peptide" evidence="1">
    <location>
        <begin position="1"/>
        <end position="19"/>
    </location>
</feature>
<dbReference type="Proteomes" id="UP001562354">
    <property type="component" value="Unassembled WGS sequence"/>
</dbReference>
<accession>A0ABR3PAB8</accession>
<name>A0ABR3PAB8_9PEZI</name>
<gene>
    <name evidence="2" type="ORF">AAFC00_003333</name>
</gene>
<dbReference type="RefSeq" id="XP_069199296.1">
    <property type="nucleotide sequence ID" value="XM_069342791.1"/>
</dbReference>
<dbReference type="GeneID" id="95977035"/>
<keyword evidence="1" id="KW-0732">Signal</keyword>
<dbReference type="Pfam" id="PF25312">
    <property type="entry name" value="Allergen_Asp_f_4"/>
    <property type="match status" value="1"/>
</dbReference>
<evidence type="ECO:0000313" key="3">
    <source>
        <dbReference type="Proteomes" id="UP001562354"/>
    </source>
</evidence>
<keyword evidence="3" id="KW-1185">Reference proteome</keyword>
<evidence type="ECO:0000256" key="1">
    <source>
        <dbReference type="SAM" id="SignalP"/>
    </source>
</evidence>
<comment type="caution">
    <text evidence="2">The sequence shown here is derived from an EMBL/GenBank/DDBJ whole genome shotgun (WGS) entry which is preliminary data.</text>
</comment>
<protein>
    <submittedName>
        <fullName evidence="2">Uncharacterized protein</fullName>
    </submittedName>
</protein>
<proteinExistence type="predicted"/>
<reference evidence="2 3" key="1">
    <citation type="submission" date="2024-07" db="EMBL/GenBank/DDBJ databases">
        <title>Draft sequence of the Neodothiora populina.</title>
        <authorList>
            <person name="Drown D.D."/>
            <person name="Schuette U.S."/>
            <person name="Buechlein A.B."/>
            <person name="Rusch D.R."/>
            <person name="Winton L.W."/>
            <person name="Adams G.A."/>
        </authorList>
    </citation>
    <scope>NUCLEOTIDE SEQUENCE [LARGE SCALE GENOMIC DNA]</scope>
    <source>
        <strain evidence="2 3">CPC 39397</strain>
    </source>
</reference>
<organism evidence="2 3">
    <name type="scientific">Neodothiora populina</name>
    <dbReference type="NCBI Taxonomy" id="2781224"/>
    <lineage>
        <taxon>Eukaryota</taxon>
        <taxon>Fungi</taxon>
        <taxon>Dikarya</taxon>
        <taxon>Ascomycota</taxon>
        <taxon>Pezizomycotina</taxon>
        <taxon>Dothideomycetes</taxon>
        <taxon>Dothideomycetidae</taxon>
        <taxon>Dothideales</taxon>
        <taxon>Dothioraceae</taxon>
        <taxon>Neodothiora</taxon>
    </lineage>
</organism>
<evidence type="ECO:0000313" key="2">
    <source>
        <dbReference type="EMBL" id="KAL1303020.1"/>
    </source>
</evidence>
<dbReference type="InterPro" id="IPR038903">
    <property type="entry name" value="Allergen_Asp_f_4"/>
</dbReference>